<sequence length="67" mass="7638">MAKLPMLKLTSDTPRNRDKAFQRIQGLNAIIFLYKLSLQSVWSECSLRFDSGDPGVSPNFLYSAERD</sequence>
<dbReference type="Proteomes" id="UP000050525">
    <property type="component" value="Unassembled WGS sequence"/>
</dbReference>
<proteinExistence type="predicted"/>
<organism evidence="1 2">
    <name type="scientific">Alligator mississippiensis</name>
    <name type="common">American alligator</name>
    <dbReference type="NCBI Taxonomy" id="8496"/>
    <lineage>
        <taxon>Eukaryota</taxon>
        <taxon>Metazoa</taxon>
        <taxon>Chordata</taxon>
        <taxon>Craniata</taxon>
        <taxon>Vertebrata</taxon>
        <taxon>Euteleostomi</taxon>
        <taxon>Archelosauria</taxon>
        <taxon>Archosauria</taxon>
        <taxon>Crocodylia</taxon>
        <taxon>Alligatoridae</taxon>
        <taxon>Alligatorinae</taxon>
        <taxon>Alligator</taxon>
    </lineage>
</organism>
<accession>A0A151PDU1</accession>
<evidence type="ECO:0000313" key="2">
    <source>
        <dbReference type="Proteomes" id="UP000050525"/>
    </source>
</evidence>
<dbReference type="EMBL" id="AKHW03000474">
    <property type="protein sequence ID" value="KYO47277.1"/>
    <property type="molecule type" value="Genomic_DNA"/>
</dbReference>
<evidence type="ECO:0000313" key="1">
    <source>
        <dbReference type="EMBL" id="KYO47277.1"/>
    </source>
</evidence>
<comment type="caution">
    <text evidence="1">The sequence shown here is derived from an EMBL/GenBank/DDBJ whole genome shotgun (WGS) entry which is preliminary data.</text>
</comment>
<name>A0A151PDU1_ALLMI</name>
<dbReference type="AlphaFoldDB" id="A0A151PDU1"/>
<protein>
    <submittedName>
        <fullName evidence="1">Uncharacterized protein</fullName>
    </submittedName>
</protein>
<keyword evidence="2" id="KW-1185">Reference proteome</keyword>
<gene>
    <name evidence="1" type="ORF">Y1Q_0019984</name>
</gene>
<reference evidence="1 2" key="1">
    <citation type="journal article" date="2012" name="Genome Biol.">
        <title>Sequencing three crocodilian genomes to illuminate the evolution of archosaurs and amniotes.</title>
        <authorList>
            <person name="St John J.A."/>
            <person name="Braun E.L."/>
            <person name="Isberg S.R."/>
            <person name="Miles L.G."/>
            <person name="Chong A.Y."/>
            <person name="Gongora J."/>
            <person name="Dalzell P."/>
            <person name="Moran C."/>
            <person name="Bed'hom B."/>
            <person name="Abzhanov A."/>
            <person name="Burgess S.C."/>
            <person name="Cooksey A.M."/>
            <person name="Castoe T.A."/>
            <person name="Crawford N.G."/>
            <person name="Densmore L.D."/>
            <person name="Drew J.C."/>
            <person name="Edwards S.V."/>
            <person name="Faircloth B.C."/>
            <person name="Fujita M.K."/>
            <person name="Greenwold M.J."/>
            <person name="Hoffmann F.G."/>
            <person name="Howard J.M."/>
            <person name="Iguchi T."/>
            <person name="Janes D.E."/>
            <person name="Khan S.Y."/>
            <person name="Kohno S."/>
            <person name="de Koning A.J."/>
            <person name="Lance S.L."/>
            <person name="McCarthy F.M."/>
            <person name="McCormack J.E."/>
            <person name="Merchant M.E."/>
            <person name="Peterson D.G."/>
            <person name="Pollock D.D."/>
            <person name="Pourmand N."/>
            <person name="Raney B.J."/>
            <person name="Roessler K.A."/>
            <person name="Sanford J.R."/>
            <person name="Sawyer R.H."/>
            <person name="Schmidt C.J."/>
            <person name="Triplett E.W."/>
            <person name="Tuberville T.D."/>
            <person name="Venegas-Anaya M."/>
            <person name="Howard J.T."/>
            <person name="Jarvis E.D."/>
            <person name="Guillette L.J.Jr."/>
            <person name="Glenn T.C."/>
            <person name="Green R.E."/>
            <person name="Ray D.A."/>
        </authorList>
    </citation>
    <scope>NUCLEOTIDE SEQUENCE [LARGE SCALE GENOMIC DNA]</scope>
    <source>
        <strain evidence="1">KSC_2009_1</strain>
    </source>
</reference>